<gene>
    <name evidence="1" type="ORF">OX90_09005</name>
</gene>
<organism evidence="1 2">
    <name type="scientific">Pseudomonas coronafaciens pv. porri</name>
    <dbReference type="NCBI Taxonomy" id="83964"/>
    <lineage>
        <taxon>Bacteria</taxon>
        <taxon>Pseudomonadati</taxon>
        <taxon>Pseudomonadota</taxon>
        <taxon>Gammaproteobacteria</taxon>
        <taxon>Pseudomonadales</taxon>
        <taxon>Pseudomonadaceae</taxon>
        <taxon>Pseudomonas</taxon>
        <taxon>Pseudomonas coronafaciens</taxon>
    </lineage>
</organism>
<dbReference type="EMBL" id="JUEU01000093">
    <property type="protein sequence ID" value="KOP59884.1"/>
    <property type="molecule type" value="Genomic_DNA"/>
</dbReference>
<reference evidence="1 2" key="1">
    <citation type="submission" date="2015-09" db="EMBL/GenBank/DDBJ databases">
        <title>Genome analysis of Pseudomonas syringae pv. porri LMG.</title>
        <authorList>
            <person name="Rombouts S."/>
        </authorList>
    </citation>
    <scope>NUCLEOTIDE SEQUENCE [LARGE SCALE GENOMIC DNA]</scope>
    <source>
        <strain evidence="1 2">LMG 28496</strain>
    </source>
</reference>
<evidence type="ECO:0000313" key="1">
    <source>
        <dbReference type="EMBL" id="KOP59884.1"/>
    </source>
</evidence>
<accession>A0ABR5JQV0</accession>
<name>A0ABR5JQV0_9PSED</name>
<dbReference type="InterPro" id="IPR029033">
    <property type="entry name" value="His_PPase_superfam"/>
</dbReference>
<sequence length="69" mass="7493">MSKLVRLIRNAESAANEEVATEYPDSIPLTAKGFSQAQKLAAAITLDPDLIIPLLFQPYETVSGMCRPS</sequence>
<dbReference type="SUPFAM" id="SSF53254">
    <property type="entry name" value="Phosphoglycerate mutase-like"/>
    <property type="match status" value="1"/>
</dbReference>
<keyword evidence="2" id="KW-1185">Reference proteome</keyword>
<protein>
    <recommendedName>
        <fullName evidence="3">Phosphoglycerate mutase protein</fullName>
    </recommendedName>
</protein>
<dbReference type="Proteomes" id="UP000037201">
    <property type="component" value="Unassembled WGS sequence"/>
</dbReference>
<comment type="caution">
    <text evidence="1">The sequence shown here is derived from an EMBL/GenBank/DDBJ whole genome shotgun (WGS) entry which is preliminary data.</text>
</comment>
<dbReference type="RefSeq" id="WP_053480087.1">
    <property type="nucleotide sequence ID" value="NZ_JTHM01000026.1"/>
</dbReference>
<evidence type="ECO:0000313" key="2">
    <source>
        <dbReference type="Proteomes" id="UP000037201"/>
    </source>
</evidence>
<evidence type="ECO:0008006" key="3">
    <source>
        <dbReference type="Google" id="ProtNLM"/>
    </source>
</evidence>
<proteinExistence type="predicted"/>